<dbReference type="Pfam" id="PF00300">
    <property type="entry name" value="His_Phos_1"/>
    <property type="match status" value="1"/>
</dbReference>
<proteinExistence type="predicted"/>
<gene>
    <name evidence="1" type="ORF">J2S05_000250</name>
</gene>
<name>A0ABT9YC97_9BACI</name>
<dbReference type="InterPro" id="IPR029033">
    <property type="entry name" value="His_PPase_superfam"/>
</dbReference>
<organism evidence="1 2">
    <name type="scientific">Alkalicoccobacillus murimartini</name>
    <dbReference type="NCBI Taxonomy" id="171685"/>
    <lineage>
        <taxon>Bacteria</taxon>
        <taxon>Bacillati</taxon>
        <taxon>Bacillota</taxon>
        <taxon>Bacilli</taxon>
        <taxon>Bacillales</taxon>
        <taxon>Bacillaceae</taxon>
        <taxon>Alkalicoccobacillus</taxon>
    </lineage>
</organism>
<dbReference type="Proteomes" id="UP001225034">
    <property type="component" value="Unassembled WGS sequence"/>
</dbReference>
<reference evidence="1 2" key="1">
    <citation type="submission" date="2023-07" db="EMBL/GenBank/DDBJ databases">
        <title>Genomic Encyclopedia of Type Strains, Phase IV (KMG-IV): sequencing the most valuable type-strain genomes for metagenomic binning, comparative biology and taxonomic classification.</title>
        <authorList>
            <person name="Goeker M."/>
        </authorList>
    </citation>
    <scope>NUCLEOTIDE SEQUENCE [LARGE SCALE GENOMIC DNA]</scope>
    <source>
        <strain evidence="1 2">DSM 19154</strain>
    </source>
</reference>
<dbReference type="InterPro" id="IPR013078">
    <property type="entry name" value="His_Pase_superF_clade-1"/>
</dbReference>
<keyword evidence="2" id="KW-1185">Reference proteome</keyword>
<dbReference type="SUPFAM" id="SSF53254">
    <property type="entry name" value="Phosphoglycerate mutase-like"/>
    <property type="match status" value="1"/>
</dbReference>
<sequence>MYFGNYEGGPNPVLWDEVREKIVQRYDKDGITRSDADIDEICQTVSLLDPEAEEWDAYTKRLFDSLQAIVDDAEKNGHKDVYIVSHGLSIRVILHVLKYESGYLKIENTSISELIYKAGAFSAFGSVNNTDLLVVEEEIITE</sequence>
<dbReference type="Gene3D" id="3.40.50.1240">
    <property type="entry name" value="Phosphoglycerate mutase-like"/>
    <property type="match status" value="1"/>
</dbReference>
<dbReference type="EMBL" id="JAUSUA010000001">
    <property type="protein sequence ID" value="MDQ0205476.1"/>
    <property type="molecule type" value="Genomic_DNA"/>
</dbReference>
<comment type="caution">
    <text evidence="1">The sequence shown here is derived from an EMBL/GenBank/DDBJ whole genome shotgun (WGS) entry which is preliminary data.</text>
</comment>
<evidence type="ECO:0000313" key="2">
    <source>
        <dbReference type="Proteomes" id="UP001225034"/>
    </source>
</evidence>
<evidence type="ECO:0000313" key="1">
    <source>
        <dbReference type="EMBL" id="MDQ0205476.1"/>
    </source>
</evidence>
<accession>A0ABT9YC97</accession>
<protein>
    <submittedName>
        <fullName evidence="1">Broad specificity phosphatase PhoE</fullName>
    </submittedName>
</protein>